<evidence type="ECO:0000313" key="1">
    <source>
        <dbReference type="EMBL" id="KAJ7195228.1"/>
    </source>
</evidence>
<feature type="non-terminal residue" evidence="1">
    <location>
        <position position="73"/>
    </location>
</feature>
<name>A0AAD6V1U8_9AGAR</name>
<protein>
    <submittedName>
        <fullName evidence="1">Uncharacterized protein</fullName>
    </submittedName>
</protein>
<dbReference type="EMBL" id="JARJCW010000092">
    <property type="protein sequence ID" value="KAJ7195228.1"/>
    <property type="molecule type" value="Genomic_DNA"/>
</dbReference>
<reference evidence="1" key="1">
    <citation type="submission" date="2023-03" db="EMBL/GenBank/DDBJ databases">
        <title>Massive genome expansion in bonnet fungi (Mycena s.s.) driven by repeated elements and novel gene families across ecological guilds.</title>
        <authorList>
            <consortium name="Lawrence Berkeley National Laboratory"/>
            <person name="Harder C.B."/>
            <person name="Miyauchi S."/>
            <person name="Viragh M."/>
            <person name="Kuo A."/>
            <person name="Thoen E."/>
            <person name="Andreopoulos B."/>
            <person name="Lu D."/>
            <person name="Skrede I."/>
            <person name="Drula E."/>
            <person name="Henrissat B."/>
            <person name="Morin E."/>
            <person name="Kohler A."/>
            <person name="Barry K."/>
            <person name="LaButti K."/>
            <person name="Morin E."/>
            <person name="Salamov A."/>
            <person name="Lipzen A."/>
            <person name="Mereny Z."/>
            <person name="Hegedus B."/>
            <person name="Baldrian P."/>
            <person name="Stursova M."/>
            <person name="Weitz H."/>
            <person name="Taylor A."/>
            <person name="Grigoriev I.V."/>
            <person name="Nagy L.G."/>
            <person name="Martin F."/>
            <person name="Kauserud H."/>
        </authorList>
    </citation>
    <scope>NUCLEOTIDE SEQUENCE</scope>
    <source>
        <strain evidence="1">9144</strain>
    </source>
</reference>
<dbReference type="AlphaFoldDB" id="A0AAD6V1U8"/>
<evidence type="ECO:0000313" key="2">
    <source>
        <dbReference type="Proteomes" id="UP001219525"/>
    </source>
</evidence>
<gene>
    <name evidence="1" type="ORF">GGX14DRAFT_307139</name>
</gene>
<dbReference type="Proteomes" id="UP001219525">
    <property type="component" value="Unassembled WGS sequence"/>
</dbReference>
<comment type="caution">
    <text evidence="1">The sequence shown here is derived from an EMBL/GenBank/DDBJ whole genome shotgun (WGS) entry which is preliminary data.</text>
</comment>
<accession>A0AAD6V1U8</accession>
<proteinExistence type="predicted"/>
<sequence length="73" mass="8239">ARIINKVKLHLLPHLVEDAVRYGPVVRNSTEVFEGFNAVFRLRSILSNHQAPSRDIAMKFASMDRLKHILSGG</sequence>
<keyword evidence="2" id="KW-1185">Reference proteome</keyword>
<organism evidence="1 2">
    <name type="scientific">Mycena pura</name>
    <dbReference type="NCBI Taxonomy" id="153505"/>
    <lineage>
        <taxon>Eukaryota</taxon>
        <taxon>Fungi</taxon>
        <taxon>Dikarya</taxon>
        <taxon>Basidiomycota</taxon>
        <taxon>Agaricomycotina</taxon>
        <taxon>Agaricomycetes</taxon>
        <taxon>Agaricomycetidae</taxon>
        <taxon>Agaricales</taxon>
        <taxon>Marasmiineae</taxon>
        <taxon>Mycenaceae</taxon>
        <taxon>Mycena</taxon>
    </lineage>
</organism>
<feature type="non-terminal residue" evidence="1">
    <location>
        <position position="1"/>
    </location>
</feature>